<gene>
    <name evidence="3" type="ORF">vBKpnF48_247</name>
</gene>
<proteinExistence type="predicted"/>
<evidence type="ECO:0000313" key="3">
    <source>
        <dbReference type="EMBL" id="AUO78872.1"/>
    </source>
</evidence>
<evidence type="ECO:0000256" key="1">
    <source>
        <dbReference type="SAM" id="Coils"/>
    </source>
</evidence>
<organism evidence="3 4">
    <name type="scientific">Klebsiella phage vB_Kpn_F48</name>
    <dbReference type="NCBI Taxonomy" id="2070028"/>
    <lineage>
        <taxon>Viruses</taxon>
        <taxon>Duplodnaviria</taxon>
        <taxon>Heunggongvirae</taxon>
        <taxon>Uroviricota</taxon>
        <taxon>Caudoviricetes</taxon>
        <taxon>Marfavirus</taxon>
        <taxon>Marfavirus F48</taxon>
    </lineage>
</organism>
<name>A0A2I6UFW5_9CAUD</name>
<keyword evidence="3" id="KW-0540">Nuclease</keyword>
<keyword evidence="3" id="KW-0255">Endonuclease</keyword>
<keyword evidence="3" id="KW-0378">Hydrolase</keyword>
<protein>
    <submittedName>
        <fullName evidence="3">Homing endonuclease</fullName>
    </submittedName>
</protein>
<evidence type="ECO:0000313" key="4">
    <source>
        <dbReference type="Proteomes" id="UP000240294"/>
    </source>
</evidence>
<feature type="coiled-coil region" evidence="1">
    <location>
        <begin position="87"/>
        <end position="114"/>
    </location>
</feature>
<feature type="region of interest" description="Disordered" evidence="2">
    <location>
        <begin position="134"/>
        <end position="162"/>
    </location>
</feature>
<reference evidence="4" key="1">
    <citation type="submission" date="2018-01" db="EMBL/GenBank/DDBJ databases">
        <title>Direct submission.</title>
        <authorList>
            <person name="Ciacci N."/>
        </authorList>
    </citation>
    <scope>NUCLEOTIDE SEQUENCE [LARGE SCALE GENOMIC DNA]</scope>
</reference>
<dbReference type="EMBL" id="MG746602">
    <property type="protein sequence ID" value="AUO78872.1"/>
    <property type="molecule type" value="Genomic_DNA"/>
</dbReference>
<sequence>MIKDKVGLWLGDLADEYLSVVTRPPKTKHTENHHILPRSLFPEYESCQENIVSLDILDHLEAHEVLAKTKDPKMIMAFWIMFSSSERRNLDLTEDELKAKYEEARIEMKRVKSEWGKTRVGELNHFYGKTQSEYQKKRASETHKGKKLSKEHTKSFGQAQKGIPKRKLECPHCHKMVPYNLINRWHNDNCKFKLKED</sequence>
<accession>A0A2I6UFW5</accession>
<dbReference type="SUPFAM" id="SSF64496">
    <property type="entry name" value="DNA-binding domain of intron-encoded endonucleases"/>
    <property type="match status" value="1"/>
</dbReference>
<evidence type="ECO:0000256" key="2">
    <source>
        <dbReference type="SAM" id="MobiDB-lite"/>
    </source>
</evidence>
<keyword evidence="1" id="KW-0175">Coiled coil</keyword>
<keyword evidence="4" id="KW-1185">Reference proteome</keyword>
<dbReference type="Proteomes" id="UP000240294">
    <property type="component" value="Genome"/>
</dbReference>
<dbReference type="GO" id="GO:0004519">
    <property type="term" value="F:endonuclease activity"/>
    <property type="evidence" value="ECO:0007669"/>
    <property type="project" value="UniProtKB-KW"/>
</dbReference>
<feature type="compositionally biased region" description="Basic and acidic residues" evidence="2">
    <location>
        <begin position="134"/>
        <end position="154"/>
    </location>
</feature>